<proteinExistence type="predicted"/>
<organism evidence="2 3">
    <name type="scientific">Macrolepiota fuliginosa MF-IS2</name>
    <dbReference type="NCBI Taxonomy" id="1400762"/>
    <lineage>
        <taxon>Eukaryota</taxon>
        <taxon>Fungi</taxon>
        <taxon>Dikarya</taxon>
        <taxon>Basidiomycota</taxon>
        <taxon>Agaricomycotina</taxon>
        <taxon>Agaricomycetes</taxon>
        <taxon>Agaricomycetidae</taxon>
        <taxon>Agaricales</taxon>
        <taxon>Agaricineae</taxon>
        <taxon>Agaricaceae</taxon>
        <taxon>Macrolepiota</taxon>
    </lineage>
</organism>
<protein>
    <submittedName>
        <fullName evidence="2">Uncharacterized protein</fullName>
    </submittedName>
</protein>
<sequence length="102" mass="10478">MVAVTTPSRPPDIPLTEGAEPYQGNIGQLPGATGMPLVAAWRGEEAHGHSRSSSGRDRISYRSQTGNGGIFSGAHNFSIGQMNAAETQSIGTQGVGTQNVAA</sequence>
<evidence type="ECO:0000313" key="2">
    <source>
        <dbReference type="EMBL" id="KAF9443452.1"/>
    </source>
</evidence>
<feature type="region of interest" description="Disordered" evidence="1">
    <location>
        <begin position="43"/>
        <end position="67"/>
    </location>
</feature>
<dbReference type="Proteomes" id="UP000807342">
    <property type="component" value="Unassembled WGS sequence"/>
</dbReference>
<name>A0A9P6BXT8_9AGAR</name>
<dbReference type="AlphaFoldDB" id="A0A9P6BXT8"/>
<keyword evidence="3" id="KW-1185">Reference proteome</keyword>
<evidence type="ECO:0000256" key="1">
    <source>
        <dbReference type="SAM" id="MobiDB-lite"/>
    </source>
</evidence>
<feature type="region of interest" description="Disordered" evidence="1">
    <location>
        <begin position="1"/>
        <end position="31"/>
    </location>
</feature>
<evidence type="ECO:0000313" key="3">
    <source>
        <dbReference type="Proteomes" id="UP000807342"/>
    </source>
</evidence>
<gene>
    <name evidence="2" type="ORF">P691DRAFT_764252</name>
</gene>
<feature type="compositionally biased region" description="Basic and acidic residues" evidence="1">
    <location>
        <begin position="43"/>
        <end position="60"/>
    </location>
</feature>
<comment type="caution">
    <text evidence="2">The sequence shown here is derived from an EMBL/GenBank/DDBJ whole genome shotgun (WGS) entry which is preliminary data.</text>
</comment>
<accession>A0A9P6BXT8</accession>
<reference evidence="2" key="1">
    <citation type="submission" date="2020-11" db="EMBL/GenBank/DDBJ databases">
        <authorList>
            <consortium name="DOE Joint Genome Institute"/>
            <person name="Ahrendt S."/>
            <person name="Riley R."/>
            <person name="Andreopoulos W."/>
            <person name="Labutti K."/>
            <person name="Pangilinan J."/>
            <person name="Ruiz-Duenas F.J."/>
            <person name="Barrasa J.M."/>
            <person name="Sanchez-Garcia M."/>
            <person name="Camarero S."/>
            <person name="Miyauchi S."/>
            <person name="Serrano A."/>
            <person name="Linde D."/>
            <person name="Babiker R."/>
            <person name="Drula E."/>
            <person name="Ayuso-Fernandez I."/>
            <person name="Pacheco R."/>
            <person name="Padilla G."/>
            <person name="Ferreira P."/>
            <person name="Barriuso J."/>
            <person name="Kellner H."/>
            <person name="Castanera R."/>
            <person name="Alfaro M."/>
            <person name="Ramirez L."/>
            <person name="Pisabarro A.G."/>
            <person name="Kuo A."/>
            <person name="Tritt A."/>
            <person name="Lipzen A."/>
            <person name="He G."/>
            <person name="Yan M."/>
            <person name="Ng V."/>
            <person name="Cullen D."/>
            <person name="Martin F."/>
            <person name="Rosso M.-N."/>
            <person name="Henrissat B."/>
            <person name="Hibbett D."/>
            <person name="Martinez A.T."/>
            <person name="Grigoriev I.V."/>
        </authorList>
    </citation>
    <scope>NUCLEOTIDE SEQUENCE</scope>
    <source>
        <strain evidence="2">MF-IS2</strain>
    </source>
</reference>
<dbReference type="EMBL" id="MU151472">
    <property type="protein sequence ID" value="KAF9443452.1"/>
    <property type="molecule type" value="Genomic_DNA"/>
</dbReference>